<keyword evidence="3" id="KW-1015">Disulfide bond</keyword>
<keyword evidence="5" id="KW-0812">Transmembrane</keyword>
<dbReference type="OrthoDB" id="76036at2759"/>
<evidence type="ECO:0000256" key="4">
    <source>
        <dbReference type="ARBA" id="ARBA00023180"/>
    </source>
</evidence>
<dbReference type="OMA" id="CESYFAY"/>
<dbReference type="EMBL" id="KK583254">
    <property type="protein sequence ID" value="KDO23377.1"/>
    <property type="molecule type" value="Genomic_DNA"/>
</dbReference>
<feature type="transmembrane region" description="Helical" evidence="5">
    <location>
        <begin position="20"/>
        <end position="45"/>
    </location>
</feature>
<keyword evidence="1" id="KW-0433">Leucine-rich repeat</keyword>
<dbReference type="AlphaFoldDB" id="A0A067C981"/>
<accession>A0A067C981</accession>
<dbReference type="KEGG" id="spar:SPRG_11469"/>
<dbReference type="GeneID" id="24133504"/>
<keyword evidence="8" id="KW-1185">Reference proteome</keyword>
<dbReference type="VEuPathDB" id="FungiDB:SPRG_11469"/>
<dbReference type="Proteomes" id="UP000030745">
    <property type="component" value="Unassembled WGS sequence"/>
</dbReference>
<sequence>MGNRTQARPPRLPASARRIIPAIVFVQHLISALYFTVLSLLYYNASDVDVMVLQGSYMHLSAGVFLCIGALHVYALVRNACRRRRRYQLLTRFTPPWTTLLSPNSYILLSHFVEVGCESYFAYLLADSIVQQHVSFLYAIVLSANCLVTPWVVFVSDVRLKTLLLDAIDCFAGFLLGTCFPLVYFLLPLLHYSFFGNGFEDNDFAWHVRFIPPARLLVTSSVAHLFLLATPSVVTWCTLRRVTRVVNTTWRKRPRMSVAPTRLYVSPVLLQSLSTINAVSERPRTLRTLVLVYSLWGLVVAGMSVHATFLRPPSCPSGCAYAAAPWFDASCHCLYFKLNCVAHEIANSTQIDTYLEGLGARVLYLHIQQCDMPMGLTEATLRQFPSLYALRLEMTQLRAWNVPSAALPSTLMRFEVRYSALATVPQILYDPAASLKWVYLIGSQLHDVPDDVRWRNLISIWLSEGTFTRVPPHILRLNQIEVLAMDRNQIDSLPDTMATSLPSLLWLYMESNALTSFPASLVTPRRHLYFGGNPIAEIPSNSSSARLHMAGSTYCSAQGAHGVGCHTLCAPGCSAMLLQNYLCDRPCNVSACAYDAGDCLWQ</sequence>
<evidence type="ECO:0000256" key="1">
    <source>
        <dbReference type="ARBA" id="ARBA00022614"/>
    </source>
</evidence>
<keyword evidence="2" id="KW-0677">Repeat</keyword>
<feature type="domain" description="LNR" evidence="6">
    <location>
        <begin position="569"/>
        <end position="599"/>
    </location>
</feature>
<evidence type="ECO:0000256" key="5">
    <source>
        <dbReference type="SAM" id="Phobius"/>
    </source>
</evidence>
<dbReference type="Gene3D" id="3.30.300.320">
    <property type="match status" value="1"/>
</dbReference>
<dbReference type="InterPro" id="IPR032675">
    <property type="entry name" value="LRR_dom_sf"/>
</dbReference>
<keyword evidence="5" id="KW-1133">Transmembrane helix</keyword>
<evidence type="ECO:0000313" key="8">
    <source>
        <dbReference type="Proteomes" id="UP000030745"/>
    </source>
</evidence>
<gene>
    <name evidence="7" type="ORF">SPRG_11469</name>
</gene>
<reference evidence="7 8" key="1">
    <citation type="journal article" date="2013" name="PLoS Genet.">
        <title>Distinctive expansion of potential virulence genes in the genome of the oomycete fish pathogen Saprolegnia parasitica.</title>
        <authorList>
            <person name="Jiang R.H."/>
            <person name="de Bruijn I."/>
            <person name="Haas B.J."/>
            <person name="Belmonte R."/>
            <person name="Lobach L."/>
            <person name="Christie J."/>
            <person name="van den Ackerveken G."/>
            <person name="Bottin A."/>
            <person name="Bulone V."/>
            <person name="Diaz-Moreno S.M."/>
            <person name="Dumas B."/>
            <person name="Fan L."/>
            <person name="Gaulin E."/>
            <person name="Govers F."/>
            <person name="Grenville-Briggs L.J."/>
            <person name="Horner N.R."/>
            <person name="Levin J.Z."/>
            <person name="Mammella M."/>
            <person name="Meijer H.J."/>
            <person name="Morris P."/>
            <person name="Nusbaum C."/>
            <person name="Oome S."/>
            <person name="Phillips A.J."/>
            <person name="van Rooyen D."/>
            <person name="Rzeszutek E."/>
            <person name="Saraiva M."/>
            <person name="Secombes C.J."/>
            <person name="Seidl M.F."/>
            <person name="Snel B."/>
            <person name="Stassen J.H."/>
            <person name="Sykes S."/>
            <person name="Tripathy S."/>
            <person name="van den Berg H."/>
            <person name="Vega-Arreguin J.C."/>
            <person name="Wawra S."/>
            <person name="Young S.K."/>
            <person name="Zeng Q."/>
            <person name="Dieguez-Uribeondo J."/>
            <person name="Russ C."/>
            <person name="Tyler B.M."/>
            <person name="van West P."/>
        </authorList>
    </citation>
    <scope>NUCLEOTIDE SEQUENCE [LARGE SCALE GENOMIC DNA]</scope>
    <source>
        <strain evidence="7 8">CBS 223.65</strain>
    </source>
</reference>
<dbReference type="InterPro" id="IPR000800">
    <property type="entry name" value="Notch_dom"/>
</dbReference>
<dbReference type="RefSeq" id="XP_012205867.1">
    <property type="nucleotide sequence ID" value="XM_012350477.1"/>
</dbReference>
<feature type="transmembrane region" description="Helical" evidence="5">
    <location>
        <begin position="167"/>
        <end position="194"/>
    </location>
</feature>
<dbReference type="STRING" id="695850.A0A067C981"/>
<name>A0A067C981_SAPPC</name>
<dbReference type="SUPFAM" id="SSF52058">
    <property type="entry name" value="L domain-like"/>
    <property type="match status" value="1"/>
</dbReference>
<evidence type="ECO:0000256" key="3">
    <source>
        <dbReference type="ARBA" id="ARBA00023157"/>
    </source>
</evidence>
<dbReference type="Pfam" id="PF00066">
    <property type="entry name" value="Notch"/>
    <property type="match status" value="1"/>
</dbReference>
<keyword evidence="4" id="KW-0325">Glycoprotein</keyword>
<dbReference type="InterPro" id="IPR050333">
    <property type="entry name" value="SLRP"/>
</dbReference>
<proteinExistence type="predicted"/>
<evidence type="ECO:0000313" key="7">
    <source>
        <dbReference type="EMBL" id="KDO23377.1"/>
    </source>
</evidence>
<feature type="transmembrane region" description="Helical" evidence="5">
    <location>
        <begin position="136"/>
        <end position="155"/>
    </location>
</feature>
<dbReference type="Gene3D" id="3.80.10.10">
    <property type="entry name" value="Ribonuclease Inhibitor"/>
    <property type="match status" value="1"/>
</dbReference>
<protein>
    <recommendedName>
        <fullName evidence="6">LNR domain-containing protein</fullName>
    </recommendedName>
</protein>
<evidence type="ECO:0000259" key="6">
    <source>
        <dbReference type="Pfam" id="PF00066"/>
    </source>
</evidence>
<feature type="transmembrane region" description="Helical" evidence="5">
    <location>
        <begin position="290"/>
        <end position="309"/>
    </location>
</feature>
<keyword evidence="5" id="KW-0472">Membrane</keyword>
<organism evidence="7 8">
    <name type="scientific">Saprolegnia parasitica (strain CBS 223.65)</name>
    <dbReference type="NCBI Taxonomy" id="695850"/>
    <lineage>
        <taxon>Eukaryota</taxon>
        <taxon>Sar</taxon>
        <taxon>Stramenopiles</taxon>
        <taxon>Oomycota</taxon>
        <taxon>Saprolegniomycetes</taxon>
        <taxon>Saprolegniales</taxon>
        <taxon>Saprolegniaceae</taxon>
        <taxon>Saprolegnia</taxon>
    </lineage>
</organism>
<dbReference type="PANTHER" id="PTHR45712">
    <property type="entry name" value="AGAP008170-PA"/>
    <property type="match status" value="1"/>
</dbReference>
<evidence type="ECO:0000256" key="2">
    <source>
        <dbReference type="ARBA" id="ARBA00022737"/>
    </source>
</evidence>
<dbReference type="PANTHER" id="PTHR45712:SF22">
    <property type="entry name" value="INSULIN-LIKE GROWTH FACTOR-BINDING PROTEIN COMPLEX ACID LABILE SUBUNIT"/>
    <property type="match status" value="1"/>
</dbReference>
<feature type="transmembrane region" description="Helical" evidence="5">
    <location>
        <begin position="57"/>
        <end position="77"/>
    </location>
</feature>